<evidence type="ECO:0000313" key="2">
    <source>
        <dbReference type="Proteomes" id="UP000198977"/>
    </source>
</evidence>
<dbReference type="EMBL" id="FOMW01000015">
    <property type="protein sequence ID" value="SFF03542.1"/>
    <property type="molecule type" value="Genomic_DNA"/>
</dbReference>
<gene>
    <name evidence="1" type="ORF">SAMN04488523_11577</name>
</gene>
<accession>A0A1I2FDQ9</accession>
<evidence type="ECO:0000313" key="1">
    <source>
        <dbReference type="EMBL" id="SFF03542.1"/>
    </source>
</evidence>
<dbReference type="STRING" id="74348.SAMN04488523_11577"/>
<dbReference type="InterPro" id="IPR008868">
    <property type="entry name" value="TniB"/>
</dbReference>
<protein>
    <submittedName>
        <fullName evidence="1">TniB protein</fullName>
    </submittedName>
</protein>
<organism evidence="1 2">
    <name type="scientific">Sulfitobacter brevis</name>
    <dbReference type="NCBI Taxonomy" id="74348"/>
    <lineage>
        <taxon>Bacteria</taxon>
        <taxon>Pseudomonadati</taxon>
        <taxon>Pseudomonadota</taxon>
        <taxon>Alphaproteobacteria</taxon>
        <taxon>Rhodobacterales</taxon>
        <taxon>Roseobacteraceae</taxon>
        <taxon>Sulfitobacter</taxon>
    </lineage>
</organism>
<sequence length="435" mass="48595">MRAIGVQVLVIDEVHNILVGTCREQRVVLDMLRFLSNRLQISLVCFGVNGAREAIGGDVQLARRFEQFTLNRWAANEDFETLIASILRNTPLHKPSELRPKSLRRILQITDGITANTFQMLGSLAIEAIESGDVLTAPSKRGCRRLIPRRPSHDGAPARHLATPTFRSTIILDQSPRGLLRGNAFDHAAPWTAGGHIAWGNRPIPDQSPGEPDCRDVRRNPKLVRSLSFADAPKAAHQFIAKSPMQRCARCNRSGAGPLPVLRSELQGWRITCPLCGELHSDKTPRDGAPVLAPYRVAARHVETLLDNHAERGAETWLPPLEIARHLLMRRIPWPRPRDGDLWRYRLLNAIVPDFDAILAKETSFPFTPKYPILPLHIRPALLASVAIIDRAGPAMLKMLQGDMTGDNKNRFAMATDHLISPELEWGPPRQMQLI</sequence>
<dbReference type="Proteomes" id="UP000198977">
    <property type="component" value="Unassembled WGS sequence"/>
</dbReference>
<reference evidence="1 2" key="1">
    <citation type="submission" date="2016-10" db="EMBL/GenBank/DDBJ databases">
        <authorList>
            <person name="de Groot N.N."/>
        </authorList>
    </citation>
    <scope>NUCLEOTIDE SEQUENCE [LARGE SCALE GENOMIC DNA]</scope>
    <source>
        <strain evidence="1 2">DSM 11443</strain>
    </source>
</reference>
<keyword evidence="2" id="KW-1185">Reference proteome</keyword>
<dbReference type="Pfam" id="PF05621">
    <property type="entry name" value="TniB"/>
    <property type="match status" value="1"/>
</dbReference>
<dbReference type="AlphaFoldDB" id="A0A1I2FDQ9"/>
<name>A0A1I2FDQ9_9RHOB</name>
<proteinExistence type="predicted"/>